<organism evidence="2 3">
    <name type="scientific">Stachybotrys chlorohalonatus (strain IBT 40285)</name>
    <dbReference type="NCBI Taxonomy" id="1283841"/>
    <lineage>
        <taxon>Eukaryota</taxon>
        <taxon>Fungi</taxon>
        <taxon>Dikarya</taxon>
        <taxon>Ascomycota</taxon>
        <taxon>Pezizomycotina</taxon>
        <taxon>Sordariomycetes</taxon>
        <taxon>Hypocreomycetidae</taxon>
        <taxon>Hypocreales</taxon>
        <taxon>Stachybotryaceae</taxon>
        <taxon>Stachybotrys</taxon>
    </lineage>
</organism>
<dbReference type="GO" id="GO:0045944">
    <property type="term" value="P:positive regulation of transcription by RNA polymerase II"/>
    <property type="evidence" value="ECO:0007669"/>
    <property type="project" value="TreeGrafter"/>
</dbReference>
<gene>
    <name evidence="2" type="ORF">S40285_09284</name>
</gene>
<reference evidence="2 3" key="1">
    <citation type="journal article" date="2014" name="BMC Genomics">
        <title>Comparative genome sequencing reveals chemotype-specific gene clusters in the toxigenic black mold Stachybotrys.</title>
        <authorList>
            <person name="Semeiks J."/>
            <person name="Borek D."/>
            <person name="Otwinowski Z."/>
            <person name="Grishin N.V."/>
        </authorList>
    </citation>
    <scope>NUCLEOTIDE SEQUENCE [LARGE SCALE GENOMIC DNA]</scope>
    <source>
        <strain evidence="2 3">IBT 40285</strain>
    </source>
</reference>
<evidence type="ECO:0000313" key="3">
    <source>
        <dbReference type="Proteomes" id="UP000028524"/>
    </source>
</evidence>
<protein>
    <recommendedName>
        <fullName evidence="4">Zn(2)-C6 fungal-type domain-containing protein</fullName>
    </recommendedName>
</protein>
<evidence type="ECO:0008006" key="4">
    <source>
        <dbReference type="Google" id="ProtNLM"/>
    </source>
</evidence>
<name>A0A084QAC3_STAC4</name>
<dbReference type="GO" id="GO:0000976">
    <property type="term" value="F:transcription cis-regulatory region binding"/>
    <property type="evidence" value="ECO:0007669"/>
    <property type="project" value="TreeGrafter"/>
</dbReference>
<proteinExistence type="predicted"/>
<dbReference type="AlphaFoldDB" id="A0A084QAC3"/>
<dbReference type="PANTHER" id="PTHR37534:SF7">
    <property type="entry name" value="TRANSCRIPTIONAL ACTIVATOR PROTEIN UGA3"/>
    <property type="match status" value="1"/>
</dbReference>
<evidence type="ECO:0000313" key="2">
    <source>
        <dbReference type="EMBL" id="KFA60908.1"/>
    </source>
</evidence>
<dbReference type="PANTHER" id="PTHR37534">
    <property type="entry name" value="TRANSCRIPTIONAL ACTIVATOR PROTEIN UGA3"/>
    <property type="match status" value="1"/>
</dbReference>
<dbReference type="EMBL" id="KL660882">
    <property type="protein sequence ID" value="KFA60908.1"/>
    <property type="molecule type" value="Genomic_DNA"/>
</dbReference>
<dbReference type="HOGENOM" id="CLU_814254_0_0_1"/>
<sequence length="341" mass="38145">MDLHHSSPSKEYRLLSPGGVKDVPEAVANDAGCNIANVSGRQGSAKQQVQTDILGDASKPHCRRCENAGISCKYTSPVSFLDKNIHALPSSASINTGYSSLRFVNINSSDGAQPFRDATRLPPQIMIRHEDADLHSFTEHPAVKDSVPEYEQKRINEEKHHIWPLFGHVMIQPEERELLTYFRDCVVPFLDIYDHSQTFRHHVVGLALDSPCNLDTVLRISAELLGLRGLIQSRGIGLVLIQAVTASPSEPKSPALALRLMASFVLGKVLLFVEAVPDEWQCNFHGLGASTDFDPPEFAELTHRRMWKAFVLLISRLGKWLPLFMNIAYLLRILKRLRIVL</sequence>
<dbReference type="GO" id="GO:0003700">
    <property type="term" value="F:DNA-binding transcription factor activity"/>
    <property type="evidence" value="ECO:0007669"/>
    <property type="project" value="TreeGrafter"/>
</dbReference>
<dbReference type="STRING" id="1283841.A0A084QAC3"/>
<dbReference type="GO" id="GO:0005634">
    <property type="term" value="C:nucleus"/>
    <property type="evidence" value="ECO:0007669"/>
    <property type="project" value="TreeGrafter"/>
</dbReference>
<accession>A0A084QAC3</accession>
<dbReference type="InParanoid" id="A0A084QAC3"/>
<dbReference type="OrthoDB" id="5126878at2759"/>
<keyword evidence="3" id="KW-1185">Reference proteome</keyword>
<dbReference type="Proteomes" id="UP000028524">
    <property type="component" value="Unassembled WGS sequence"/>
</dbReference>
<evidence type="ECO:0000256" key="1">
    <source>
        <dbReference type="ARBA" id="ARBA00023242"/>
    </source>
</evidence>
<keyword evidence="1" id="KW-0539">Nucleus</keyword>